<keyword evidence="3" id="KW-1185">Reference proteome</keyword>
<evidence type="ECO:0000313" key="3">
    <source>
        <dbReference type="Proteomes" id="UP001566132"/>
    </source>
</evidence>
<reference evidence="2 3" key="1">
    <citation type="submission" date="2024-05" db="EMBL/GenBank/DDBJ databases">
        <title>Genetic variation in Jamaican populations of the coffee berry borer (Hypothenemus hampei).</title>
        <authorList>
            <person name="Errbii M."/>
            <person name="Myrie A."/>
        </authorList>
    </citation>
    <scope>NUCLEOTIDE SEQUENCE [LARGE SCALE GENOMIC DNA]</scope>
    <source>
        <strain evidence="2">JA-Hopewell-2020-01-JO</strain>
        <tissue evidence="2">Whole body</tissue>
    </source>
</reference>
<keyword evidence="1" id="KW-1133">Transmembrane helix</keyword>
<evidence type="ECO:0000256" key="1">
    <source>
        <dbReference type="SAM" id="Phobius"/>
    </source>
</evidence>
<keyword evidence="1" id="KW-0812">Transmembrane</keyword>
<comment type="caution">
    <text evidence="2">The sequence shown here is derived from an EMBL/GenBank/DDBJ whole genome shotgun (WGS) entry which is preliminary data.</text>
</comment>
<protein>
    <submittedName>
        <fullName evidence="2">Uncharacterized protein</fullName>
    </submittedName>
</protein>
<dbReference type="Proteomes" id="UP001566132">
    <property type="component" value="Unassembled WGS sequence"/>
</dbReference>
<accession>A0ABD1ESJ7</accession>
<dbReference type="AlphaFoldDB" id="A0ABD1ESJ7"/>
<organism evidence="2 3">
    <name type="scientific">Hypothenemus hampei</name>
    <name type="common">Coffee berry borer</name>
    <dbReference type="NCBI Taxonomy" id="57062"/>
    <lineage>
        <taxon>Eukaryota</taxon>
        <taxon>Metazoa</taxon>
        <taxon>Ecdysozoa</taxon>
        <taxon>Arthropoda</taxon>
        <taxon>Hexapoda</taxon>
        <taxon>Insecta</taxon>
        <taxon>Pterygota</taxon>
        <taxon>Neoptera</taxon>
        <taxon>Endopterygota</taxon>
        <taxon>Coleoptera</taxon>
        <taxon>Polyphaga</taxon>
        <taxon>Cucujiformia</taxon>
        <taxon>Curculionidae</taxon>
        <taxon>Scolytinae</taxon>
        <taxon>Hypothenemus</taxon>
    </lineage>
</organism>
<sequence>MPKLTKEKGSKEPSKHMEYSLEELDRDLINFQNLCNDLKIDKSNQLEIMKPLTSKIPKTHTFYCLVLLSVLICLSIILLGQDSISWHLTAIVRIAMIKMLPYLDWRYLEYEQCLIPKQHQNYNIQQEIFQCSLCESFKDFEDFLIIDKEINPDVIEELMAVHKPIILAGEIDHWIKESPEQFIEQLINHQQFSKSFPCNLKSNIYDTIRDDVDFETLIKKRQIHDGSFFMHFRNCRKDAVRIFRNYTHRPWFLPENVAPVTFNWLIWNKNYQVMNYKQLELFEKCSVIGQMFGKTRLRLLPKGNCHSTCLTLEGVLPARFMMVLTNLWDVEYLPEGISDNMAAILEIR</sequence>
<proteinExistence type="predicted"/>
<feature type="transmembrane region" description="Helical" evidence="1">
    <location>
        <begin position="60"/>
        <end position="78"/>
    </location>
</feature>
<name>A0ABD1ESJ7_HYPHA</name>
<evidence type="ECO:0000313" key="2">
    <source>
        <dbReference type="EMBL" id="KAL1501763.1"/>
    </source>
</evidence>
<gene>
    <name evidence="2" type="ORF">ABEB36_007030</name>
</gene>
<keyword evidence="1" id="KW-0472">Membrane</keyword>
<dbReference type="EMBL" id="JBDJPC010000005">
    <property type="protein sequence ID" value="KAL1501763.1"/>
    <property type="molecule type" value="Genomic_DNA"/>
</dbReference>